<gene>
    <name evidence="1" type="ORF">CH360_00425</name>
    <name evidence="2" type="ORF">CH373_00425</name>
</gene>
<evidence type="ECO:0000313" key="1">
    <source>
        <dbReference type="EMBL" id="PJZ71033.1"/>
    </source>
</evidence>
<dbReference type="AlphaFoldDB" id="A0A2M9ZRA5"/>
<dbReference type="Proteomes" id="UP000231990">
    <property type="component" value="Unassembled WGS sequence"/>
</dbReference>
<evidence type="ECO:0000313" key="4">
    <source>
        <dbReference type="Proteomes" id="UP000231990"/>
    </source>
</evidence>
<dbReference type="EMBL" id="NPDY01000001">
    <property type="protein sequence ID" value="PJZ71033.1"/>
    <property type="molecule type" value="Genomic_DNA"/>
</dbReference>
<dbReference type="EMBL" id="NPDZ01000001">
    <property type="protein sequence ID" value="PJZ74565.1"/>
    <property type="molecule type" value="Genomic_DNA"/>
</dbReference>
<dbReference type="SUPFAM" id="SSF63825">
    <property type="entry name" value="YWTD domain"/>
    <property type="match status" value="1"/>
</dbReference>
<dbReference type="OrthoDB" id="339810at2"/>
<protein>
    <submittedName>
        <fullName evidence="2">Uncharacterized protein</fullName>
    </submittedName>
</protein>
<sequence>MERNHIHFKTLDFYNVKILFGLLIFCLLISNGWAQEEKDIDIQLTENPYGLSYDGTNFWFADSKRRALIRVDPLGRQEAFNLGIPFISGVTFDSREGRVFVAAKRVILKVEPNTGGVTDRIQVPIDKIGGVASYQNYLYILDSETGKISIYDKGTQTILGGFLTDRAEPRDLCFARDSLWVTDSSDGNIYRYDPANGRITGSVRTPSKDIRGLAIIGSKMYVIDRTSREVKRVSFVETDRFLASGESTYVVQVKITFSLNEPSIVGSSLGLLPPPTTEHQRIRNWKTKDPKFKNDFVLGVRALSKKLSIDDPRGSQTIDYHFEARTTNVRYYIGDDFLKKKEEIPEDLAPFTKQKIPVKEKSGNYFIDKIYDARLFRADWEGLRKALLDNGIPVRPTKTILLTKPEIPALKDTTDAYVPSYGWVPLSTIKPETFESSRAYQKAENLVDLYRSEGWGEIPSPVLFKAKDSDYWKPLPGQIEIKILPKGTELSLQ</sequence>
<dbReference type="Proteomes" id="UP000231962">
    <property type="component" value="Unassembled WGS sequence"/>
</dbReference>
<keyword evidence="3" id="KW-1185">Reference proteome</keyword>
<evidence type="ECO:0000313" key="3">
    <source>
        <dbReference type="Proteomes" id="UP000231962"/>
    </source>
</evidence>
<dbReference type="RefSeq" id="WP_100711976.1">
    <property type="nucleotide sequence ID" value="NZ_NPDY01000001.1"/>
</dbReference>
<reference evidence="3 4" key="1">
    <citation type="submission" date="2017-07" db="EMBL/GenBank/DDBJ databases">
        <title>Leptospira spp. isolated from tropical soils.</title>
        <authorList>
            <person name="Thibeaux R."/>
            <person name="Iraola G."/>
            <person name="Ferres I."/>
            <person name="Bierque E."/>
            <person name="Girault D."/>
            <person name="Soupe-Gilbert M.-E."/>
            <person name="Picardeau M."/>
            <person name="Goarant C."/>
        </authorList>
    </citation>
    <scope>NUCLEOTIDE SEQUENCE [LARGE SCALE GENOMIC DNA]</scope>
    <source>
        <strain evidence="2 4">FH1-B-B1</strain>
        <strain evidence="1 3">FH1-B-C1</strain>
    </source>
</reference>
<name>A0A2M9ZRA5_9LEPT</name>
<proteinExistence type="predicted"/>
<dbReference type="Gene3D" id="2.130.10.10">
    <property type="entry name" value="YVTN repeat-like/Quinoprotein amine dehydrogenase"/>
    <property type="match status" value="1"/>
</dbReference>
<accession>A0A2M9ZRA5</accession>
<dbReference type="InterPro" id="IPR015943">
    <property type="entry name" value="WD40/YVTN_repeat-like_dom_sf"/>
</dbReference>
<comment type="caution">
    <text evidence="2">The sequence shown here is derived from an EMBL/GenBank/DDBJ whole genome shotgun (WGS) entry which is preliminary data.</text>
</comment>
<evidence type="ECO:0000313" key="2">
    <source>
        <dbReference type="EMBL" id="PJZ74565.1"/>
    </source>
</evidence>
<organism evidence="2 4">
    <name type="scientific">Leptospira perolatii</name>
    <dbReference type="NCBI Taxonomy" id="2023191"/>
    <lineage>
        <taxon>Bacteria</taxon>
        <taxon>Pseudomonadati</taxon>
        <taxon>Spirochaetota</taxon>
        <taxon>Spirochaetia</taxon>
        <taxon>Leptospirales</taxon>
        <taxon>Leptospiraceae</taxon>
        <taxon>Leptospira</taxon>
    </lineage>
</organism>